<keyword evidence="3" id="KW-0347">Helicase</keyword>
<dbReference type="Pfam" id="PF04851">
    <property type="entry name" value="ResIII"/>
    <property type="match status" value="1"/>
</dbReference>
<dbReference type="SMART" id="SM00487">
    <property type="entry name" value="DEXDc"/>
    <property type="match status" value="1"/>
</dbReference>
<keyword evidence="4" id="KW-1185">Reference proteome</keyword>
<dbReference type="SMART" id="SM00490">
    <property type="entry name" value="HELICc"/>
    <property type="match status" value="1"/>
</dbReference>
<dbReference type="GO" id="GO:0004386">
    <property type="term" value="F:helicase activity"/>
    <property type="evidence" value="ECO:0007669"/>
    <property type="project" value="UniProtKB-KW"/>
</dbReference>
<dbReference type="Pfam" id="PF00271">
    <property type="entry name" value="Helicase_C"/>
    <property type="match status" value="1"/>
</dbReference>
<proteinExistence type="predicted"/>
<evidence type="ECO:0000259" key="1">
    <source>
        <dbReference type="PROSITE" id="PS51192"/>
    </source>
</evidence>
<organism evidence="3 4">
    <name type="scientific">Streptomonospora nanhaiensis</name>
    <dbReference type="NCBI Taxonomy" id="1323731"/>
    <lineage>
        <taxon>Bacteria</taxon>
        <taxon>Bacillati</taxon>
        <taxon>Actinomycetota</taxon>
        <taxon>Actinomycetes</taxon>
        <taxon>Streptosporangiales</taxon>
        <taxon>Nocardiopsidaceae</taxon>
        <taxon>Streptomonospora</taxon>
    </lineage>
</organism>
<gene>
    <name evidence="3" type="ORF">OUQ99_22050</name>
</gene>
<keyword evidence="3" id="KW-0378">Hydrolase</keyword>
<dbReference type="PROSITE" id="PS51192">
    <property type="entry name" value="HELICASE_ATP_BIND_1"/>
    <property type="match status" value="1"/>
</dbReference>
<keyword evidence="3" id="KW-0547">Nucleotide-binding</keyword>
<dbReference type="PANTHER" id="PTHR47396:SF1">
    <property type="entry name" value="ATP-DEPENDENT HELICASE IRC3-RELATED"/>
    <property type="match status" value="1"/>
</dbReference>
<dbReference type="Proteomes" id="UP001156498">
    <property type="component" value="Chromosome"/>
</dbReference>
<dbReference type="EMBL" id="CP113264">
    <property type="protein sequence ID" value="WAE71899.1"/>
    <property type="molecule type" value="Genomic_DNA"/>
</dbReference>
<evidence type="ECO:0000313" key="3">
    <source>
        <dbReference type="EMBL" id="WAE71899.1"/>
    </source>
</evidence>
<evidence type="ECO:0000313" key="4">
    <source>
        <dbReference type="Proteomes" id="UP001156498"/>
    </source>
</evidence>
<feature type="domain" description="Helicase ATP-binding" evidence="1">
    <location>
        <begin position="1181"/>
        <end position="1354"/>
    </location>
</feature>
<dbReference type="InterPro" id="IPR027417">
    <property type="entry name" value="P-loop_NTPase"/>
</dbReference>
<feature type="domain" description="Helicase C-terminal" evidence="2">
    <location>
        <begin position="1425"/>
        <end position="1567"/>
    </location>
</feature>
<sequence length="1567" mass="175410">MRTPESNSVLQLVMEQSRRVLETYRIDRGLIQEHANSERRITQGGYGDRQIYELVQNGADELLAQPGGRVSVILTEGHLYCANQGSPMAPEGADTILRMGVSRKRGGQIGRFGVGVKSVLSVTDTPQFFSREQGRSFGFSREWAEQEIRSVWADIEEIPVLRMARPLEPGQEMQDDPVLAELLDWATTVVRLPLKPGKATRLGKDLDAFPVEFPLFSPHVGSVVLEDRRGTAPRIRHISQQIDGDTRVLQIRSGVGNSTTETVDRWRVFTRRHRPSPHAIGEAGELHDRPEIDVSWAVPERKGRGQLGQFWAFFPTNFTTTLRGILNAPWKTSEDRQNLYDGNEFNRELIRVSARLVVESLEKLSHSDDPCTYLDFVPARGREEPQFAATDLVDAIWKHAAVSPTLPDQDGRFGLPEAVRLHPARLQKKWLDLWAQYPGRPTDWCHHSVENTAHRRQSAERILASAKLETASIVDWLEALVADHAPESSRTAIRIVADIRRHHSPFAEEGHTSLAEEALKARIVLTEDHQLVAPSPNVFRRSSDSDNLTDRMTYVDERVITDGEVQRALDELGIHEADAAGRFASVLTKGFSDYDDARWTALWELSRKAGPADTLAAIRSAEIDTYRQFRVRTVAGRFRPIRNCLLPGPVVPRDGSRDAHVAVDLDFHGPDRVILGDLGLLDGPVEKVRPQSGEGWYDAYVKTIWERYCRSLPSSERRPKLDSMHFEGAPPAGPLHFLTELSEEGSASFLQALPRLGLVTSWTLRVGRSSSTVKAVVSPLRWMAHRHGHLRTSRGLRALSDSVGPQLRVHHDVLPVSEVPSAVAEALKLPDTLEAIGTRFWKKLVEEAALSEDDVFPGKVYALLVEAGADWPEGLPTRCRVGAGWSSEYEDADIAVTSDRAEYESLIRESLPALLVPDAETAEVMRRDWGMASPDDVIQKEIRHVAQSEPNLILEEFPHLRLSHRAQVDGWSIVRCGELQQIVRTPKGMNTTELESAVLDRSVLVLDPDDDLSVLNAIDVELGLGLGPNRCRQILDQREKKKKNERLERARKAPNVADKLLELADVEAIKAGLPQGLLESENIEQNGEAAHREIAQLAVDSYGVSVMRHYRKDIEANVPDVACGFNGDNRSLQVVNQLGLPQNYAGTKEPRLPATETVDGPREFPRLHDYQEKLAAKMFDRLTRYKAGKAMLCLPTGAGKTRVAAEAVIRVIKAQGLGGRPVLWIAQTSELCEQAVQSWQFVWSKVGPDSPLTISRLRESNEAAPVSENPHLVVATDAKLEKCLHTAEYAWLRDAALVLIDEAHTSITPRYTELLKLLGITHRSSERPLIGLTATPFRGFNEEETQRLVQRYGGIRLDEGIFDGDPYTELQNLGVLAHVEHRELTGVTIELSETELEDLEKSSFLRRLPISAEKRIADDHSRNTMLIEEIRDLPDDEPVLLFATSVNHAKLLAARLNKHGIRAEAVDSTTPLSERRRIIEDYRNRKIRVLTNYGVLAQGFDAPATKTVIVARPTYSPNVYQQMIGRGLRGKLNGGKEICRILDVHDNVTNYDKKLAFTEFEHLWGRK</sequence>
<dbReference type="InterPro" id="IPR036890">
    <property type="entry name" value="HATPase_C_sf"/>
</dbReference>
<keyword evidence="3" id="KW-0067">ATP-binding</keyword>
<accession>A0ABY6YI45</accession>
<dbReference type="PROSITE" id="PS51194">
    <property type="entry name" value="HELICASE_CTER"/>
    <property type="match status" value="1"/>
</dbReference>
<dbReference type="NCBIfam" id="NF047352">
    <property type="entry name" value="P_loop_sacsin"/>
    <property type="match status" value="1"/>
</dbReference>
<evidence type="ECO:0000259" key="2">
    <source>
        <dbReference type="PROSITE" id="PS51194"/>
    </source>
</evidence>
<reference evidence="3 4" key="1">
    <citation type="journal article" date="2013" name="Int. J. Syst. Evol. Microbiol.">
        <title>Description of Streptomonospora sediminis sp. nov. and Streptomonospora nanhaiensis sp. nov., and reclassification of Nocardiopsis arabia Hozzein &amp; Goodfellow 2008 as Streptomonospora arabica comb. nov. and emended description of the genus Streptomonospora.</title>
        <authorList>
            <person name="Zhang D.F."/>
            <person name="Pan H.Q."/>
            <person name="He J."/>
            <person name="Zhang X.M."/>
            <person name="Zhang Y.G."/>
            <person name="Klenk H.P."/>
            <person name="Hu J.C."/>
            <person name="Li W.J."/>
        </authorList>
    </citation>
    <scope>NUCLEOTIDE SEQUENCE [LARGE SCALE GENOMIC DNA]</scope>
    <source>
        <strain evidence="3 4">12A09</strain>
    </source>
</reference>
<protein>
    <submittedName>
        <fullName evidence="3">DEAD/DEAH box helicase</fullName>
    </submittedName>
</protein>
<name>A0ABY6YI45_9ACTN</name>
<dbReference type="SUPFAM" id="SSF55874">
    <property type="entry name" value="ATPase domain of HSP90 chaperone/DNA topoisomerase II/histidine kinase"/>
    <property type="match status" value="1"/>
</dbReference>
<dbReference type="SUPFAM" id="SSF52540">
    <property type="entry name" value="P-loop containing nucleoside triphosphate hydrolases"/>
    <property type="match status" value="1"/>
</dbReference>
<dbReference type="InterPro" id="IPR006935">
    <property type="entry name" value="Helicase/UvrB_N"/>
</dbReference>
<dbReference type="InterPro" id="IPR001650">
    <property type="entry name" value="Helicase_C-like"/>
</dbReference>
<dbReference type="RefSeq" id="WP_267945702.1">
    <property type="nucleotide sequence ID" value="NZ_CP113264.1"/>
</dbReference>
<dbReference type="Gene3D" id="3.40.50.300">
    <property type="entry name" value="P-loop containing nucleotide triphosphate hydrolases"/>
    <property type="match status" value="2"/>
</dbReference>
<dbReference type="InterPro" id="IPR014001">
    <property type="entry name" value="Helicase_ATP-bd"/>
</dbReference>
<dbReference type="PANTHER" id="PTHR47396">
    <property type="entry name" value="TYPE I RESTRICTION ENZYME ECOKI R PROTEIN"/>
    <property type="match status" value="1"/>
</dbReference>
<dbReference type="InterPro" id="IPR050742">
    <property type="entry name" value="Helicase_Restrict-Modif_Enz"/>
</dbReference>